<sequence length="412" mass="48377">MYKVDLPVDQSTEKSVERRRSAETARKDRIFNTRLRVMGLDLDALNQQVLEKKHQQNVEMQRDKAFDNLRKYHDDMLLLQDMNEKEKRAALHTDLTQYWATFQRVEDSRDADLKCGLKGAYRITDPKNKMGPASMQIFKGEDIGEEQKRREQMKETERDLRTQKEENERRLMRDKHREMLVSKELVRQDLMGVQLRSLEEECKKAERIALDNYNHALAAEREEKLKEQHKREEKENLAEMVHTLTSDMMTECAEAAEMEVEGGRPPRVLVDKWKGMSPEQLSAIHREREKQRLERQKQRDSEKAQDAAWELQLLKLSREAEEEERREAELRREKRIQTDRYNSAAGQRAAGKSGVPEQEAIHQQTHQGVLLSIQHQLPLTTTHLTPALSSCDYVLIKSIDCYSQTQCELNPE</sequence>
<reference evidence="1" key="1">
    <citation type="submission" date="2018-11" db="EMBL/GenBank/DDBJ databases">
        <title>The sequence and de novo assembly of Larimichthys crocea genome using PacBio and Hi-C technologies.</title>
        <authorList>
            <person name="Xu P."/>
            <person name="Chen B."/>
            <person name="Zhou Z."/>
            <person name="Ke Q."/>
            <person name="Wu Y."/>
            <person name="Bai H."/>
            <person name="Pu F."/>
        </authorList>
    </citation>
    <scope>NUCLEOTIDE SEQUENCE</scope>
    <source>
        <tissue evidence="1">Muscle</tissue>
    </source>
</reference>
<evidence type="ECO:0000313" key="2">
    <source>
        <dbReference type="Proteomes" id="UP000793456"/>
    </source>
</evidence>
<proteinExistence type="predicted"/>
<dbReference type="EMBL" id="CM011681">
    <property type="protein sequence ID" value="TMS16993.1"/>
    <property type="molecule type" value="Genomic_DNA"/>
</dbReference>
<dbReference type="Proteomes" id="UP000793456">
    <property type="component" value="Chromosome VIII"/>
</dbReference>
<keyword evidence="2" id="KW-1185">Reference proteome</keyword>
<evidence type="ECO:0000313" key="1">
    <source>
        <dbReference type="EMBL" id="TMS16993.1"/>
    </source>
</evidence>
<gene>
    <name evidence="1" type="ORF">E3U43_014286</name>
</gene>
<name>A0ACD3RC30_LARCR</name>
<accession>A0ACD3RC30</accession>
<protein>
    <submittedName>
        <fullName evidence="1">Uncharacterized protein</fullName>
    </submittedName>
</protein>
<comment type="caution">
    <text evidence="1">The sequence shown here is derived from an EMBL/GenBank/DDBJ whole genome shotgun (WGS) entry which is preliminary data.</text>
</comment>
<organism evidence="1 2">
    <name type="scientific">Larimichthys crocea</name>
    <name type="common">Large yellow croaker</name>
    <name type="synonym">Pseudosciaena crocea</name>
    <dbReference type="NCBI Taxonomy" id="215358"/>
    <lineage>
        <taxon>Eukaryota</taxon>
        <taxon>Metazoa</taxon>
        <taxon>Chordata</taxon>
        <taxon>Craniata</taxon>
        <taxon>Vertebrata</taxon>
        <taxon>Euteleostomi</taxon>
        <taxon>Actinopterygii</taxon>
        <taxon>Neopterygii</taxon>
        <taxon>Teleostei</taxon>
        <taxon>Neoteleostei</taxon>
        <taxon>Acanthomorphata</taxon>
        <taxon>Eupercaria</taxon>
        <taxon>Sciaenidae</taxon>
        <taxon>Larimichthys</taxon>
    </lineage>
</organism>